<evidence type="ECO:0000256" key="3">
    <source>
        <dbReference type="ARBA" id="ARBA00022771"/>
    </source>
</evidence>
<evidence type="ECO:0000256" key="4">
    <source>
        <dbReference type="ARBA" id="ARBA00022833"/>
    </source>
</evidence>
<keyword evidence="4" id="KW-0862">Zinc</keyword>
<gene>
    <name evidence="9" type="ORF">Ddye_032128</name>
</gene>
<keyword evidence="10" id="KW-1185">Reference proteome</keyword>
<dbReference type="InterPro" id="IPR007021">
    <property type="entry name" value="DUF659"/>
</dbReference>
<evidence type="ECO:0000259" key="8">
    <source>
        <dbReference type="PROSITE" id="PS50808"/>
    </source>
</evidence>
<dbReference type="PANTHER" id="PTHR32166">
    <property type="entry name" value="OSJNBA0013A04.12 PROTEIN"/>
    <property type="match status" value="1"/>
</dbReference>
<sequence>MATGLEPVPITSQKHDPAWKHCQMFKNGDRVQLKCLYCGKLFKGGGIHRIKEHLAGQKGNASTCLRVTSDVRAMMQQSLDGVMVKKRKKQKIAEEITGINPVSGEIDAYVDQGGDVSSGLPMVEGSNAVEGNSGLFVNHEGMSNVSGDKRKKWRGKNSSANANSVVVRCVSSGAKRVNDSIFMAVGRFLYDIGAPLDAVNSVYFQPMVDAIASGGSEVVMPCYHEIRGWILKNSVEEVKNDIGKYTATWGRTGCSVLVDQWSTEMGRTLLIFLAYCPEGTVFLKSVDASGIMNSSDALYELTKQVVEEVGVRHVLQVITSSEEQYIVVGRRLTDTFPTLYWTSCAARCLDLILEDFAKLEWINSIIEQARFITRFVYNHSTVLNMVRRYTFGNDLIEPGITRSATNFTALKRLVDIKHNLQTMVTSQEWLDCPHSKKSGGLEMLDIVSNQSFWSSCGLIVRLTIPLLRLLRITGSEKRPAMGYVYAGMYRTKETIKKELIKRDEYMVYWNIIDHWWEQQWHLPLHAAGFFLNPKFFYSIKDEHNEFLSGMLDCIERLVPDTVEQDNIVREINSYKNATGDFGRKMAIRAKDTLPPAEWWSTYGGSCPKLSRLAIRILSQTCSSMGYKRNQIQFEQIYETRNCLERQRLSDLVFVQYNLRLRQMVEKSKEQDSMDPMSFDCLSNVEDWITGKDVLLEDYGSSNWMALDPPSTSTMLLGPSNDVVEELAEGNYNSLDVKLLQKMLCTLLNLVFVLAKTQGLMMTRFSTE</sequence>
<keyword evidence="2" id="KW-0479">Metal-binding</keyword>
<keyword evidence="6" id="KW-0539">Nucleus</keyword>
<feature type="domain" description="BED-type" evidence="8">
    <location>
        <begin position="13"/>
        <end position="71"/>
    </location>
</feature>
<organism evidence="9 10">
    <name type="scientific">Dipteronia dyeriana</name>
    <dbReference type="NCBI Taxonomy" id="168575"/>
    <lineage>
        <taxon>Eukaryota</taxon>
        <taxon>Viridiplantae</taxon>
        <taxon>Streptophyta</taxon>
        <taxon>Embryophyta</taxon>
        <taxon>Tracheophyta</taxon>
        <taxon>Spermatophyta</taxon>
        <taxon>Magnoliopsida</taxon>
        <taxon>eudicotyledons</taxon>
        <taxon>Gunneridae</taxon>
        <taxon>Pentapetalae</taxon>
        <taxon>rosids</taxon>
        <taxon>malvids</taxon>
        <taxon>Sapindales</taxon>
        <taxon>Sapindaceae</taxon>
        <taxon>Hippocastanoideae</taxon>
        <taxon>Acereae</taxon>
        <taxon>Dipteronia</taxon>
    </lineage>
</organism>
<dbReference type="GO" id="GO:0008270">
    <property type="term" value="F:zinc ion binding"/>
    <property type="evidence" value="ECO:0007669"/>
    <property type="project" value="UniProtKB-KW"/>
</dbReference>
<dbReference type="PANTHER" id="PTHR32166:SF88">
    <property type="entry name" value="HAT TRANSPOSON SUPERFAMILY"/>
    <property type="match status" value="1"/>
</dbReference>
<dbReference type="PROSITE" id="PS50808">
    <property type="entry name" value="ZF_BED"/>
    <property type="match status" value="1"/>
</dbReference>
<comment type="caution">
    <text evidence="9">The sequence shown here is derived from an EMBL/GenBank/DDBJ whole genome shotgun (WGS) entry which is preliminary data.</text>
</comment>
<comment type="subcellular location">
    <subcellularLocation>
        <location evidence="1">Nucleus</location>
    </subcellularLocation>
</comment>
<evidence type="ECO:0000256" key="5">
    <source>
        <dbReference type="ARBA" id="ARBA00023125"/>
    </source>
</evidence>
<dbReference type="Pfam" id="PF04937">
    <property type="entry name" value="DUF659"/>
    <property type="match status" value="1"/>
</dbReference>
<dbReference type="GO" id="GO:0005634">
    <property type="term" value="C:nucleus"/>
    <property type="evidence" value="ECO:0007669"/>
    <property type="project" value="UniProtKB-SubCell"/>
</dbReference>
<evidence type="ECO:0000313" key="9">
    <source>
        <dbReference type="EMBL" id="KAK2637336.1"/>
    </source>
</evidence>
<dbReference type="InterPro" id="IPR008906">
    <property type="entry name" value="HATC_C_dom"/>
</dbReference>
<dbReference type="GO" id="GO:0003677">
    <property type="term" value="F:DNA binding"/>
    <property type="evidence" value="ECO:0007669"/>
    <property type="project" value="UniProtKB-KW"/>
</dbReference>
<dbReference type="EMBL" id="JANJYI010000009">
    <property type="protein sequence ID" value="KAK2637336.1"/>
    <property type="molecule type" value="Genomic_DNA"/>
</dbReference>
<dbReference type="InterPro" id="IPR003656">
    <property type="entry name" value="Znf_BED"/>
</dbReference>
<reference evidence="9" key="1">
    <citation type="journal article" date="2023" name="Plant J.">
        <title>Genome sequences and population genomics provide insights into the demographic history, inbreeding, and mutation load of two 'living fossil' tree species of Dipteronia.</title>
        <authorList>
            <person name="Feng Y."/>
            <person name="Comes H.P."/>
            <person name="Chen J."/>
            <person name="Zhu S."/>
            <person name="Lu R."/>
            <person name="Zhang X."/>
            <person name="Li P."/>
            <person name="Qiu J."/>
            <person name="Olsen K.M."/>
            <person name="Qiu Y."/>
        </authorList>
    </citation>
    <scope>NUCLEOTIDE SEQUENCE</scope>
    <source>
        <strain evidence="9">KIB01</strain>
    </source>
</reference>
<evidence type="ECO:0000256" key="2">
    <source>
        <dbReference type="ARBA" id="ARBA00022723"/>
    </source>
</evidence>
<dbReference type="SUPFAM" id="SSF53098">
    <property type="entry name" value="Ribonuclease H-like"/>
    <property type="match status" value="1"/>
</dbReference>
<evidence type="ECO:0000256" key="7">
    <source>
        <dbReference type="PROSITE-ProRule" id="PRU00027"/>
    </source>
</evidence>
<accession>A0AAD9WN82</accession>
<evidence type="ECO:0000256" key="1">
    <source>
        <dbReference type="ARBA" id="ARBA00004123"/>
    </source>
</evidence>
<evidence type="ECO:0000256" key="6">
    <source>
        <dbReference type="ARBA" id="ARBA00023242"/>
    </source>
</evidence>
<evidence type="ECO:0000313" key="10">
    <source>
        <dbReference type="Proteomes" id="UP001280121"/>
    </source>
</evidence>
<name>A0AAD9WN82_9ROSI</name>
<dbReference type="AlphaFoldDB" id="A0AAD9WN82"/>
<protein>
    <recommendedName>
        <fullName evidence="8">BED-type domain-containing protein</fullName>
    </recommendedName>
</protein>
<dbReference type="Pfam" id="PF05699">
    <property type="entry name" value="Dimer_Tnp_hAT"/>
    <property type="match status" value="1"/>
</dbReference>
<keyword evidence="5" id="KW-0238">DNA-binding</keyword>
<dbReference type="Proteomes" id="UP001280121">
    <property type="component" value="Unassembled WGS sequence"/>
</dbReference>
<dbReference type="GO" id="GO:0046983">
    <property type="term" value="F:protein dimerization activity"/>
    <property type="evidence" value="ECO:0007669"/>
    <property type="project" value="InterPro"/>
</dbReference>
<proteinExistence type="predicted"/>
<dbReference type="InterPro" id="IPR012337">
    <property type="entry name" value="RNaseH-like_sf"/>
</dbReference>
<keyword evidence="3 7" id="KW-0863">Zinc-finger</keyword>